<protein>
    <submittedName>
        <fullName evidence="1">Uncharacterized protein</fullName>
    </submittedName>
</protein>
<accession>K1TLR0</accession>
<name>K1TLR0_9ZZZZ</name>
<dbReference type="EMBL" id="AJWZ01003328">
    <property type="protein sequence ID" value="EKC68524.1"/>
    <property type="molecule type" value="Genomic_DNA"/>
</dbReference>
<reference evidence="1" key="1">
    <citation type="journal article" date="2013" name="Environ. Microbiol.">
        <title>Microbiota from the distal guts of lean and obese adolescents exhibit partial functional redundancy besides clear differences in community structure.</title>
        <authorList>
            <person name="Ferrer M."/>
            <person name="Ruiz A."/>
            <person name="Lanza F."/>
            <person name="Haange S.B."/>
            <person name="Oberbach A."/>
            <person name="Till H."/>
            <person name="Bargiela R."/>
            <person name="Campoy C."/>
            <person name="Segura M.T."/>
            <person name="Richter M."/>
            <person name="von Bergen M."/>
            <person name="Seifert J."/>
            <person name="Suarez A."/>
        </authorList>
    </citation>
    <scope>NUCLEOTIDE SEQUENCE</scope>
</reference>
<proteinExistence type="predicted"/>
<feature type="non-terminal residue" evidence="1">
    <location>
        <position position="196"/>
    </location>
</feature>
<gene>
    <name evidence="1" type="ORF">OBE_04886</name>
</gene>
<organism evidence="1">
    <name type="scientific">human gut metagenome</name>
    <dbReference type="NCBI Taxonomy" id="408170"/>
    <lineage>
        <taxon>unclassified sequences</taxon>
        <taxon>metagenomes</taxon>
        <taxon>organismal metagenomes</taxon>
    </lineage>
</organism>
<dbReference type="AlphaFoldDB" id="K1TLR0"/>
<evidence type="ECO:0000313" key="1">
    <source>
        <dbReference type="EMBL" id="EKC68524.1"/>
    </source>
</evidence>
<sequence length="196" mass="21527">MTKRVISVFLCVLCVISSISFIVSAKENKEYTSDNFLSVADGIIAWKKADNGSEPDGYLINDKYLENAGTTPGDWYPIALGRLGIQDNNEGYLAVIKDRVEERYRESGRLSAAKATEWHRIALAVLAMGGDPTNFGTDENGAPINLIADGTYDRGKTTPLGRQGINGWIWGLITLDSMRYAVPDGAYNTRDDIIVE</sequence>
<comment type="caution">
    <text evidence="1">The sequence shown here is derived from an EMBL/GenBank/DDBJ whole genome shotgun (WGS) entry which is preliminary data.</text>
</comment>